<feature type="region of interest" description="Disordered" evidence="1">
    <location>
        <begin position="13"/>
        <end position="32"/>
    </location>
</feature>
<dbReference type="EMBL" id="MNCJ02000325">
    <property type="protein sequence ID" value="KAF5786945.1"/>
    <property type="molecule type" value="Genomic_DNA"/>
</dbReference>
<evidence type="ECO:0000313" key="2">
    <source>
        <dbReference type="EMBL" id="KAF5786945.1"/>
    </source>
</evidence>
<evidence type="ECO:0000256" key="1">
    <source>
        <dbReference type="SAM" id="MobiDB-lite"/>
    </source>
</evidence>
<dbReference type="AlphaFoldDB" id="A0A9K3HZ38"/>
<reference evidence="2" key="1">
    <citation type="journal article" date="2017" name="Nature">
        <title>The sunflower genome provides insights into oil metabolism, flowering and Asterid evolution.</title>
        <authorList>
            <person name="Badouin H."/>
            <person name="Gouzy J."/>
            <person name="Grassa C.J."/>
            <person name="Murat F."/>
            <person name="Staton S.E."/>
            <person name="Cottret L."/>
            <person name="Lelandais-Briere C."/>
            <person name="Owens G.L."/>
            <person name="Carrere S."/>
            <person name="Mayjonade B."/>
            <person name="Legrand L."/>
            <person name="Gill N."/>
            <person name="Kane N.C."/>
            <person name="Bowers J.E."/>
            <person name="Hubner S."/>
            <person name="Bellec A."/>
            <person name="Berard A."/>
            <person name="Berges H."/>
            <person name="Blanchet N."/>
            <person name="Boniface M.C."/>
            <person name="Brunel D."/>
            <person name="Catrice O."/>
            <person name="Chaidir N."/>
            <person name="Claudel C."/>
            <person name="Donnadieu C."/>
            <person name="Faraut T."/>
            <person name="Fievet G."/>
            <person name="Helmstetter N."/>
            <person name="King M."/>
            <person name="Knapp S.J."/>
            <person name="Lai Z."/>
            <person name="Le Paslier M.C."/>
            <person name="Lippi Y."/>
            <person name="Lorenzon L."/>
            <person name="Mandel J.R."/>
            <person name="Marage G."/>
            <person name="Marchand G."/>
            <person name="Marquand E."/>
            <person name="Bret-Mestries E."/>
            <person name="Morien E."/>
            <person name="Nambeesan S."/>
            <person name="Nguyen T."/>
            <person name="Pegot-Espagnet P."/>
            <person name="Pouilly N."/>
            <person name="Raftis F."/>
            <person name="Sallet E."/>
            <person name="Schiex T."/>
            <person name="Thomas J."/>
            <person name="Vandecasteele C."/>
            <person name="Vares D."/>
            <person name="Vear F."/>
            <person name="Vautrin S."/>
            <person name="Crespi M."/>
            <person name="Mangin B."/>
            <person name="Burke J.M."/>
            <person name="Salse J."/>
            <person name="Munos S."/>
            <person name="Vincourt P."/>
            <person name="Rieseberg L.H."/>
            <person name="Langlade N.B."/>
        </authorList>
    </citation>
    <scope>NUCLEOTIDE SEQUENCE</scope>
    <source>
        <tissue evidence="2">Leaves</tissue>
    </source>
</reference>
<dbReference type="Proteomes" id="UP000215914">
    <property type="component" value="Unassembled WGS sequence"/>
</dbReference>
<evidence type="ECO:0000313" key="3">
    <source>
        <dbReference type="Proteomes" id="UP000215914"/>
    </source>
</evidence>
<protein>
    <submittedName>
        <fullName evidence="2">Uncharacterized protein</fullName>
    </submittedName>
</protein>
<proteinExistence type="predicted"/>
<sequence>MFKCLQYSLPFLPTSQLQSPPPPTENSGQAPHHLRVRLRITTDLPPERWGSNGCKRTVENGGEASCDLCRES</sequence>
<accession>A0A9K3HZ38</accession>
<dbReference type="Gramene" id="mRNA:HanXRQr2_Chr10g0447221">
    <property type="protein sequence ID" value="CDS:HanXRQr2_Chr10g0447221.1"/>
    <property type="gene ID" value="HanXRQr2_Chr10g0447221"/>
</dbReference>
<name>A0A9K3HZ38_HELAN</name>
<organism evidence="2 3">
    <name type="scientific">Helianthus annuus</name>
    <name type="common">Common sunflower</name>
    <dbReference type="NCBI Taxonomy" id="4232"/>
    <lineage>
        <taxon>Eukaryota</taxon>
        <taxon>Viridiplantae</taxon>
        <taxon>Streptophyta</taxon>
        <taxon>Embryophyta</taxon>
        <taxon>Tracheophyta</taxon>
        <taxon>Spermatophyta</taxon>
        <taxon>Magnoliopsida</taxon>
        <taxon>eudicotyledons</taxon>
        <taxon>Gunneridae</taxon>
        <taxon>Pentapetalae</taxon>
        <taxon>asterids</taxon>
        <taxon>campanulids</taxon>
        <taxon>Asterales</taxon>
        <taxon>Asteraceae</taxon>
        <taxon>Asteroideae</taxon>
        <taxon>Heliantheae alliance</taxon>
        <taxon>Heliantheae</taxon>
        <taxon>Helianthus</taxon>
    </lineage>
</organism>
<reference evidence="2" key="2">
    <citation type="submission" date="2020-06" db="EMBL/GenBank/DDBJ databases">
        <title>Helianthus annuus Genome sequencing and assembly Release 2.</title>
        <authorList>
            <person name="Gouzy J."/>
            <person name="Langlade N."/>
            <person name="Munos S."/>
        </authorList>
    </citation>
    <scope>NUCLEOTIDE SEQUENCE</scope>
    <source>
        <tissue evidence="2">Leaves</tissue>
    </source>
</reference>
<keyword evidence="3" id="KW-1185">Reference proteome</keyword>
<gene>
    <name evidence="2" type="ORF">HanXRQr2_Chr10g0447221</name>
</gene>
<comment type="caution">
    <text evidence="2">The sequence shown here is derived from an EMBL/GenBank/DDBJ whole genome shotgun (WGS) entry which is preliminary data.</text>
</comment>